<evidence type="ECO:0000256" key="3">
    <source>
        <dbReference type="PROSITE-ProRule" id="PRU00289"/>
    </source>
</evidence>
<comment type="caution">
    <text evidence="5">The sequence shown here is derived from an EMBL/GenBank/DDBJ whole genome shotgun (WGS) entry which is preliminary data.</text>
</comment>
<evidence type="ECO:0000256" key="2">
    <source>
        <dbReference type="ARBA" id="ARBA00022840"/>
    </source>
</evidence>
<dbReference type="InterPro" id="IPR027417">
    <property type="entry name" value="P-loop_NTPase"/>
</dbReference>
<feature type="domain" description="FtsK" evidence="4">
    <location>
        <begin position="6"/>
        <end position="204"/>
    </location>
</feature>
<dbReference type="Gene3D" id="3.40.50.300">
    <property type="entry name" value="P-loop containing nucleotide triphosphate hydrolases"/>
    <property type="match status" value="1"/>
</dbReference>
<dbReference type="SUPFAM" id="SSF52540">
    <property type="entry name" value="P-loop containing nucleoside triphosphate hydrolases"/>
    <property type="match status" value="1"/>
</dbReference>
<accession>X8E144</accession>
<dbReference type="EMBL" id="JAOJ01000001">
    <property type="protein sequence ID" value="EUA74319.1"/>
    <property type="molecule type" value="Genomic_DNA"/>
</dbReference>
<evidence type="ECO:0000256" key="1">
    <source>
        <dbReference type="ARBA" id="ARBA00022741"/>
    </source>
</evidence>
<evidence type="ECO:0000313" key="5">
    <source>
        <dbReference type="EMBL" id="EUA74319.1"/>
    </source>
</evidence>
<keyword evidence="2 3" id="KW-0067">ATP-binding</keyword>
<reference evidence="5 6" key="1">
    <citation type="submission" date="2013-12" db="EMBL/GenBank/DDBJ databases">
        <authorList>
            <person name="Zelazny A."/>
            <person name="Olivier K."/>
            <person name="Holland S."/>
            <person name="Lenaerts A."/>
            <person name="Ordway D."/>
            <person name="DeGroote M.A."/>
            <person name="Parker T."/>
            <person name="Sizemore C."/>
            <person name="Tallon L.J."/>
            <person name="Sadzewicz L.K."/>
            <person name="Sengamalay N."/>
            <person name="Fraser C.M."/>
            <person name="Hine E."/>
            <person name="Shefchek K.A."/>
            <person name="Das S.P."/>
            <person name="Tettelin H."/>
        </authorList>
    </citation>
    <scope>NUCLEOTIDE SEQUENCE [LARGE SCALE GENOMIC DNA]</scope>
    <source>
        <strain evidence="5 6">1513</strain>
    </source>
</reference>
<dbReference type="PROSITE" id="PS50901">
    <property type="entry name" value="FTSK"/>
    <property type="match status" value="1"/>
</dbReference>
<keyword evidence="1 3" id="KW-0547">Nucleotide-binding</keyword>
<name>X8E144_9MYCO</name>
<dbReference type="PANTHER" id="PTHR22683:SF41">
    <property type="entry name" value="DNA TRANSLOCASE FTSK"/>
    <property type="match status" value="1"/>
</dbReference>
<dbReference type="PATRIC" id="fig|1299321.3.peg.573"/>
<sequence length="246" mass="26685">MTLGINEEGAWEQLRFTDSSGMLVAGIPGSGKTAMVRGLVAGHALTPYVQMLVLDPKAADLLPLAPRAYKYVPGTDEAALETVRDSLVELTRVMQARVENATSLLSDTTNFWRTPPSAAHPLVMVVVDEAQRFLDTNNFHTKRQKEIGAEIKSLLQTLVMTYRSAGCLVILCTPRPSFDQIPTSLRDSCAIRVSFNVMTRESAEAVLGTWAIASEISPIGLPQGVGVATAQGSPLVRFRTRTCPRT</sequence>
<protein>
    <submittedName>
        <fullName evidence="5">FtsK/SpoIIIE family protein</fullName>
    </submittedName>
</protein>
<organism evidence="5 6">
    <name type="scientific">Mycobacteroides abscessus subsp. bolletii 1513</name>
    <dbReference type="NCBI Taxonomy" id="1299321"/>
    <lineage>
        <taxon>Bacteria</taxon>
        <taxon>Bacillati</taxon>
        <taxon>Actinomycetota</taxon>
        <taxon>Actinomycetes</taxon>
        <taxon>Mycobacteriales</taxon>
        <taxon>Mycobacteriaceae</taxon>
        <taxon>Mycobacteroides</taxon>
        <taxon>Mycobacteroides abscessus</taxon>
    </lineage>
</organism>
<feature type="binding site" evidence="3">
    <location>
        <begin position="26"/>
        <end position="33"/>
    </location>
    <ligand>
        <name>ATP</name>
        <dbReference type="ChEBI" id="CHEBI:30616"/>
    </ligand>
</feature>
<dbReference type="Pfam" id="PF01580">
    <property type="entry name" value="FtsK_SpoIIIE"/>
    <property type="match status" value="1"/>
</dbReference>
<dbReference type="GO" id="GO:0005524">
    <property type="term" value="F:ATP binding"/>
    <property type="evidence" value="ECO:0007669"/>
    <property type="project" value="UniProtKB-UniRule"/>
</dbReference>
<gene>
    <name evidence="5" type="ORF">I540_0598</name>
</gene>
<dbReference type="InterPro" id="IPR002543">
    <property type="entry name" value="FtsK_dom"/>
</dbReference>
<dbReference type="GO" id="GO:0003677">
    <property type="term" value="F:DNA binding"/>
    <property type="evidence" value="ECO:0007669"/>
    <property type="project" value="InterPro"/>
</dbReference>
<dbReference type="Proteomes" id="UP000023351">
    <property type="component" value="Unassembled WGS sequence"/>
</dbReference>
<evidence type="ECO:0000313" key="6">
    <source>
        <dbReference type="Proteomes" id="UP000023351"/>
    </source>
</evidence>
<proteinExistence type="predicted"/>
<dbReference type="AlphaFoldDB" id="X8E144"/>
<evidence type="ECO:0000259" key="4">
    <source>
        <dbReference type="PROSITE" id="PS50901"/>
    </source>
</evidence>
<dbReference type="InterPro" id="IPR050206">
    <property type="entry name" value="FtsK/SpoIIIE/SftA"/>
</dbReference>
<dbReference type="PANTHER" id="PTHR22683">
    <property type="entry name" value="SPORULATION PROTEIN RELATED"/>
    <property type="match status" value="1"/>
</dbReference>